<dbReference type="CDD" id="cd04301">
    <property type="entry name" value="NAT_SF"/>
    <property type="match status" value="1"/>
</dbReference>
<comment type="caution">
    <text evidence="3">The sequence shown here is derived from an EMBL/GenBank/DDBJ whole genome shotgun (WGS) entry which is preliminary data.</text>
</comment>
<sequence>MTTTPPQTYIHSAPLATLAPHLLPHLPKSLPLLRRLQFHTASPSARTIATFPPPSSSSPSPSPSPTTTNTAPPASFAAIWADRTRAPETECWIFSTFETLPPPPPTPSQRHEARAQCLALLAVTARLPATTPLTIIGSVNESLLRLIGGEEVGRLAPQKVVSRDTEHDDDYDDDDTGTGGGGVVRGISVPYCKWLIAPPGAEGGGGRSQGGGSLPPGYAFGELRGEDELKLTIARTEIPKTEETLAQLGCCGVRHTPGSASTATATATRTAADAREGEGQGRGALVAWAFLGVDGSLTSLHVEPEHRGRGLAKAVSRRLFRSLADDASAMGFRAADGAGDGVGGYGRGEGWAHSDVAEENLGSAGVARAMGGKEGWRVRWVSVDLAAVVEERWTKLLGEEAVLRVG</sequence>
<dbReference type="Pfam" id="PF08445">
    <property type="entry name" value="FR47"/>
    <property type="match status" value="1"/>
</dbReference>
<dbReference type="EMBL" id="JACCJC010000004">
    <property type="protein sequence ID" value="KAF6240276.1"/>
    <property type="molecule type" value="Genomic_DNA"/>
</dbReference>
<dbReference type="InterPro" id="IPR053225">
    <property type="entry name" value="Acyl-CoA_N-acyltransferase"/>
</dbReference>
<feature type="compositionally biased region" description="Pro residues" evidence="1">
    <location>
        <begin position="51"/>
        <end position="64"/>
    </location>
</feature>
<dbReference type="SUPFAM" id="SSF55729">
    <property type="entry name" value="Acyl-CoA N-acyltransferases (Nat)"/>
    <property type="match status" value="1"/>
</dbReference>
<gene>
    <name evidence="3" type="ORF">HO173_001887</name>
</gene>
<dbReference type="PANTHER" id="PTHR20958:SF6">
    <property type="entry name" value="GLYCINE N-ACYLTRANSFERASE-LIKE PROTEIN"/>
    <property type="match status" value="1"/>
</dbReference>
<dbReference type="InterPro" id="IPR013653">
    <property type="entry name" value="GCN5-like_dom"/>
</dbReference>
<evidence type="ECO:0000313" key="4">
    <source>
        <dbReference type="Proteomes" id="UP000578531"/>
    </source>
</evidence>
<accession>A0A8H6G4C4</accession>
<dbReference type="GO" id="GO:0016747">
    <property type="term" value="F:acyltransferase activity, transferring groups other than amino-acyl groups"/>
    <property type="evidence" value="ECO:0007669"/>
    <property type="project" value="InterPro"/>
</dbReference>
<keyword evidence="4" id="KW-1185">Reference proteome</keyword>
<feature type="domain" description="GCN5-related N-acetyltransferase Rv2170-like" evidence="2">
    <location>
        <begin position="282"/>
        <end position="325"/>
    </location>
</feature>
<dbReference type="Gene3D" id="3.40.630.30">
    <property type="match status" value="1"/>
</dbReference>
<dbReference type="Proteomes" id="UP000578531">
    <property type="component" value="Unassembled WGS sequence"/>
</dbReference>
<feature type="region of interest" description="Disordered" evidence="1">
    <location>
        <begin position="46"/>
        <end position="72"/>
    </location>
</feature>
<dbReference type="InterPro" id="IPR016181">
    <property type="entry name" value="Acyl_CoA_acyltransferase"/>
</dbReference>
<dbReference type="RefSeq" id="XP_037169545.1">
    <property type="nucleotide sequence ID" value="XM_037303823.1"/>
</dbReference>
<proteinExistence type="predicted"/>
<dbReference type="GeneID" id="59283561"/>
<organism evidence="3 4">
    <name type="scientific">Letharia columbiana</name>
    <dbReference type="NCBI Taxonomy" id="112416"/>
    <lineage>
        <taxon>Eukaryota</taxon>
        <taxon>Fungi</taxon>
        <taxon>Dikarya</taxon>
        <taxon>Ascomycota</taxon>
        <taxon>Pezizomycotina</taxon>
        <taxon>Lecanoromycetes</taxon>
        <taxon>OSLEUM clade</taxon>
        <taxon>Lecanoromycetidae</taxon>
        <taxon>Lecanorales</taxon>
        <taxon>Lecanorineae</taxon>
        <taxon>Parmeliaceae</taxon>
        <taxon>Letharia</taxon>
    </lineage>
</organism>
<protein>
    <recommendedName>
        <fullName evidence="2">GCN5-related N-acetyltransferase Rv2170-like domain-containing protein</fullName>
    </recommendedName>
</protein>
<evidence type="ECO:0000313" key="3">
    <source>
        <dbReference type="EMBL" id="KAF6240276.1"/>
    </source>
</evidence>
<evidence type="ECO:0000256" key="1">
    <source>
        <dbReference type="SAM" id="MobiDB-lite"/>
    </source>
</evidence>
<feature type="compositionally biased region" description="Acidic residues" evidence="1">
    <location>
        <begin position="167"/>
        <end position="176"/>
    </location>
</feature>
<name>A0A8H6G4C4_9LECA</name>
<dbReference type="OrthoDB" id="61870at2759"/>
<dbReference type="AlphaFoldDB" id="A0A8H6G4C4"/>
<dbReference type="PANTHER" id="PTHR20958">
    <property type="entry name" value="GLYCINE N-ACYLTRANSFERASE-LIKE PROTEIN"/>
    <property type="match status" value="1"/>
</dbReference>
<reference evidence="3 4" key="1">
    <citation type="journal article" date="2020" name="Genomics">
        <title>Complete, high-quality genomes from long-read metagenomic sequencing of two wolf lichen thalli reveals enigmatic genome architecture.</title>
        <authorList>
            <person name="McKenzie S.K."/>
            <person name="Walston R.F."/>
            <person name="Allen J.L."/>
        </authorList>
    </citation>
    <scope>NUCLEOTIDE SEQUENCE [LARGE SCALE GENOMIC DNA]</scope>
    <source>
        <strain evidence="3">WasteWater2</strain>
    </source>
</reference>
<evidence type="ECO:0000259" key="2">
    <source>
        <dbReference type="Pfam" id="PF08445"/>
    </source>
</evidence>
<feature type="region of interest" description="Disordered" evidence="1">
    <location>
        <begin position="160"/>
        <end position="182"/>
    </location>
</feature>